<sequence>MHDILINVLVFSGVLLLLALTVAVIQGIMILSDVRKMSGEIREKVLAITSLLDAVTMIFGALGGSKKKWNKNTTLAAFVGGLRKGLNVFLNDKKED</sequence>
<keyword evidence="1" id="KW-0472">Membrane</keyword>
<organism evidence="2 3">
    <name type="scientific">candidate division WOR-1 bacterium RIFOXYC12_FULL_54_18</name>
    <dbReference type="NCBI Taxonomy" id="1802584"/>
    <lineage>
        <taxon>Bacteria</taxon>
        <taxon>Bacillati</taxon>
        <taxon>Saganbacteria</taxon>
    </lineage>
</organism>
<dbReference type="Proteomes" id="UP000178602">
    <property type="component" value="Unassembled WGS sequence"/>
</dbReference>
<feature type="transmembrane region" description="Helical" evidence="1">
    <location>
        <begin position="44"/>
        <end position="62"/>
    </location>
</feature>
<dbReference type="EMBL" id="MEUG01000001">
    <property type="protein sequence ID" value="OGC27760.1"/>
    <property type="molecule type" value="Genomic_DNA"/>
</dbReference>
<keyword evidence="1" id="KW-1133">Transmembrane helix</keyword>
<comment type="caution">
    <text evidence="2">The sequence shown here is derived from an EMBL/GenBank/DDBJ whole genome shotgun (WGS) entry which is preliminary data.</text>
</comment>
<protein>
    <submittedName>
        <fullName evidence="2">Uncharacterized protein</fullName>
    </submittedName>
</protein>
<evidence type="ECO:0000313" key="3">
    <source>
        <dbReference type="Proteomes" id="UP000178602"/>
    </source>
</evidence>
<dbReference type="AlphaFoldDB" id="A0A1F4T5E3"/>
<evidence type="ECO:0000256" key="1">
    <source>
        <dbReference type="SAM" id="Phobius"/>
    </source>
</evidence>
<name>A0A1F4T5E3_UNCSA</name>
<gene>
    <name evidence="2" type="ORF">A3K49_01935</name>
</gene>
<reference evidence="2 3" key="1">
    <citation type="journal article" date="2016" name="Nat. Commun.">
        <title>Thousands of microbial genomes shed light on interconnected biogeochemical processes in an aquifer system.</title>
        <authorList>
            <person name="Anantharaman K."/>
            <person name="Brown C.T."/>
            <person name="Hug L.A."/>
            <person name="Sharon I."/>
            <person name="Castelle C.J."/>
            <person name="Probst A.J."/>
            <person name="Thomas B.C."/>
            <person name="Singh A."/>
            <person name="Wilkins M.J."/>
            <person name="Karaoz U."/>
            <person name="Brodie E.L."/>
            <person name="Williams K.H."/>
            <person name="Hubbard S.S."/>
            <person name="Banfield J.F."/>
        </authorList>
    </citation>
    <scope>NUCLEOTIDE SEQUENCE [LARGE SCALE GENOMIC DNA]</scope>
</reference>
<accession>A0A1F4T5E3</accession>
<keyword evidence="1" id="KW-0812">Transmembrane</keyword>
<evidence type="ECO:0000313" key="2">
    <source>
        <dbReference type="EMBL" id="OGC27760.1"/>
    </source>
</evidence>
<proteinExistence type="predicted"/>
<feature type="transmembrane region" description="Helical" evidence="1">
    <location>
        <begin position="6"/>
        <end position="32"/>
    </location>
</feature>